<dbReference type="GO" id="GO:0008270">
    <property type="term" value="F:zinc ion binding"/>
    <property type="evidence" value="ECO:0007669"/>
    <property type="project" value="UniProtKB-KW"/>
</dbReference>
<keyword evidence="2" id="KW-0863">Zinc-finger</keyword>
<keyword evidence="4" id="KW-0175">Coiled coil</keyword>
<dbReference type="InterPro" id="IPR001965">
    <property type="entry name" value="Znf_PHD"/>
</dbReference>
<dbReference type="InterPro" id="IPR019787">
    <property type="entry name" value="Znf_PHD-finger"/>
</dbReference>
<evidence type="ECO:0000256" key="4">
    <source>
        <dbReference type="SAM" id="Coils"/>
    </source>
</evidence>
<evidence type="ECO:0000259" key="6">
    <source>
        <dbReference type="SMART" id="SM00249"/>
    </source>
</evidence>
<keyword evidence="3" id="KW-0862">Zinc</keyword>
<evidence type="ECO:0000256" key="5">
    <source>
        <dbReference type="SAM" id="MobiDB-lite"/>
    </source>
</evidence>
<dbReference type="Pfam" id="PF16866">
    <property type="entry name" value="PHD_4"/>
    <property type="match status" value="1"/>
</dbReference>
<reference evidence="7 8" key="1">
    <citation type="submission" date="2020-04" db="EMBL/GenBank/DDBJ databases">
        <authorList>
            <person name="Wallbank WR R."/>
            <person name="Pardo Diaz C."/>
            <person name="Kozak K."/>
            <person name="Martin S."/>
            <person name="Jiggins C."/>
            <person name="Moest M."/>
            <person name="Warren A I."/>
            <person name="Byers J.R.P. K."/>
            <person name="Montejo-Kovacevich G."/>
            <person name="Yen C E."/>
        </authorList>
    </citation>
    <scope>NUCLEOTIDE SEQUENCE [LARGE SCALE GENOMIC DNA]</scope>
</reference>
<accession>A0A8S1ATY9</accession>
<dbReference type="OrthoDB" id="3763at2759"/>
<name>A0A8S1ATY9_ARCPL</name>
<organism evidence="7 8">
    <name type="scientific">Arctia plantaginis</name>
    <name type="common">Wood tiger moth</name>
    <name type="synonym">Phalaena plantaginis</name>
    <dbReference type="NCBI Taxonomy" id="874455"/>
    <lineage>
        <taxon>Eukaryota</taxon>
        <taxon>Metazoa</taxon>
        <taxon>Ecdysozoa</taxon>
        <taxon>Arthropoda</taxon>
        <taxon>Hexapoda</taxon>
        <taxon>Insecta</taxon>
        <taxon>Pterygota</taxon>
        <taxon>Neoptera</taxon>
        <taxon>Endopterygota</taxon>
        <taxon>Lepidoptera</taxon>
        <taxon>Glossata</taxon>
        <taxon>Ditrysia</taxon>
        <taxon>Noctuoidea</taxon>
        <taxon>Erebidae</taxon>
        <taxon>Arctiinae</taxon>
        <taxon>Arctia</taxon>
    </lineage>
</organism>
<dbReference type="InterPro" id="IPR011011">
    <property type="entry name" value="Znf_FYVE_PHD"/>
</dbReference>
<dbReference type="EMBL" id="CADEBD010000347">
    <property type="protein sequence ID" value="CAB3250219.1"/>
    <property type="molecule type" value="Genomic_DNA"/>
</dbReference>
<sequence>MKRCAAECTIDLNTEDYMECTRCRDAYHYVCLNLSPTEVASLDQDIKRSWSCPRCFSKQPKGGNIDLPVRPSTPTSTADVTFNVTRRKVQQRPESLQMTTQHSDFVLRTELRELIREEMRNVVKECITDLNITLKENLQAMREQISSFKDSLNFMSDQYDNLHKTVEECRTNLISLSKENESLRSDNIKLSNKLSLLDQDFSQQHASSITESNKQGFTHYGILANTKASPPSDLANTRRHPSRDLANTRHHPSRDLASKTR</sequence>
<feature type="region of interest" description="Disordered" evidence="5">
    <location>
        <begin position="224"/>
        <end position="261"/>
    </location>
</feature>
<feature type="domain" description="Zinc finger PHD-type" evidence="6">
    <location>
        <begin position="3"/>
        <end position="56"/>
    </location>
</feature>
<feature type="coiled-coil region" evidence="4">
    <location>
        <begin position="166"/>
        <end position="193"/>
    </location>
</feature>
<feature type="compositionally biased region" description="Basic and acidic residues" evidence="5">
    <location>
        <begin position="242"/>
        <end position="261"/>
    </location>
</feature>
<keyword evidence="1" id="KW-0479">Metal-binding</keyword>
<dbReference type="CDD" id="cd15489">
    <property type="entry name" value="PHD_SF"/>
    <property type="match status" value="1"/>
</dbReference>
<dbReference type="Gene3D" id="3.30.40.10">
    <property type="entry name" value="Zinc/RING finger domain, C3HC4 (zinc finger)"/>
    <property type="match status" value="1"/>
</dbReference>
<evidence type="ECO:0000256" key="3">
    <source>
        <dbReference type="ARBA" id="ARBA00022833"/>
    </source>
</evidence>
<proteinExistence type="predicted"/>
<evidence type="ECO:0000256" key="2">
    <source>
        <dbReference type="ARBA" id="ARBA00022771"/>
    </source>
</evidence>
<dbReference type="Proteomes" id="UP000494256">
    <property type="component" value="Unassembled WGS sequence"/>
</dbReference>
<evidence type="ECO:0000313" key="8">
    <source>
        <dbReference type="Proteomes" id="UP000494256"/>
    </source>
</evidence>
<protein>
    <recommendedName>
        <fullName evidence="6">Zinc finger PHD-type domain-containing protein</fullName>
    </recommendedName>
</protein>
<dbReference type="SUPFAM" id="SSF57903">
    <property type="entry name" value="FYVE/PHD zinc finger"/>
    <property type="match status" value="1"/>
</dbReference>
<dbReference type="SMART" id="SM00249">
    <property type="entry name" value="PHD"/>
    <property type="match status" value="1"/>
</dbReference>
<gene>
    <name evidence="7" type="ORF">APLA_LOCUS13030</name>
</gene>
<dbReference type="InterPro" id="IPR013083">
    <property type="entry name" value="Znf_RING/FYVE/PHD"/>
</dbReference>
<dbReference type="AlphaFoldDB" id="A0A8S1ATY9"/>
<evidence type="ECO:0000256" key="1">
    <source>
        <dbReference type="ARBA" id="ARBA00022723"/>
    </source>
</evidence>
<comment type="caution">
    <text evidence="7">The sequence shown here is derived from an EMBL/GenBank/DDBJ whole genome shotgun (WGS) entry which is preliminary data.</text>
</comment>
<evidence type="ECO:0000313" key="7">
    <source>
        <dbReference type="EMBL" id="CAB3250219.1"/>
    </source>
</evidence>